<accession>A0A0U1PUZ6</accession>
<evidence type="ECO:0000313" key="2">
    <source>
        <dbReference type="EMBL" id="PPI16473.1"/>
    </source>
</evidence>
<dbReference type="EMBL" id="PSWU01000004">
    <property type="protein sequence ID" value="PPI16473.1"/>
    <property type="molecule type" value="Genomic_DNA"/>
</dbReference>
<name>A0A0U1PUZ6_9MICO</name>
<proteinExistence type="predicted"/>
<gene>
    <name evidence="2" type="ORF">C5C51_03510</name>
    <name evidence="1" type="ORF">VT73_04745</name>
</gene>
<reference evidence="1 3" key="1">
    <citation type="submission" date="2015-04" db="EMBL/GenBank/DDBJ databases">
        <title>Draft genome sequence of Rathayibacter toxicus strain FH-142 (AKA 70134 or CS 32), a Western Australian isolate.</title>
        <authorList>
            <consortium name="Consortium for Microbial Forensics and Genomics (microFORGE)"/>
            <person name="Knight B.M."/>
            <person name="Roberts D.P."/>
            <person name="Lin D."/>
            <person name="Hari K."/>
            <person name="Fletcher J."/>
            <person name="Melcher U."/>
            <person name="Blagden T."/>
            <person name="Luster D.G."/>
            <person name="Sechler A.J."/>
            <person name="Schneider W.L."/>
            <person name="Winegar R.A."/>
        </authorList>
    </citation>
    <scope>NUCLEOTIDE SEQUENCE [LARGE SCALE GENOMIC DNA]</scope>
    <source>
        <strain evidence="1 3">FH142</strain>
    </source>
</reference>
<evidence type="ECO:0000313" key="4">
    <source>
        <dbReference type="Proteomes" id="UP000237966"/>
    </source>
</evidence>
<evidence type="ECO:0000313" key="1">
    <source>
        <dbReference type="EMBL" id="KKM46334.1"/>
    </source>
</evidence>
<keyword evidence="3" id="KW-1185">Reference proteome</keyword>
<reference evidence="2 4" key="2">
    <citation type="submission" date="2018-02" db="EMBL/GenBank/DDBJ databases">
        <title>Bacteriophage NCPPB3778 and a type I-E CRISPR drive the evolution of the US Biological Select Agent, Rathayibacter toxicus.</title>
        <authorList>
            <person name="Davis E.W.II."/>
            <person name="Tabima J.F."/>
            <person name="Weisberg A.J."/>
            <person name="Lopes L.D."/>
            <person name="Wiseman M.S."/>
            <person name="Wiseman M.S."/>
            <person name="Pupko T."/>
            <person name="Belcher M.S."/>
            <person name="Sechler A.J."/>
            <person name="Tancos M.A."/>
            <person name="Schroeder B.K."/>
            <person name="Murray T.D."/>
            <person name="Luster D.G."/>
            <person name="Schneider W.L."/>
            <person name="Rogers E."/>
            <person name="Andreote F.D."/>
            <person name="Grunwald N.J."/>
            <person name="Putnam M.L."/>
            <person name="Chang J.H."/>
        </authorList>
    </citation>
    <scope>NUCLEOTIDE SEQUENCE [LARGE SCALE GENOMIC DNA]</scope>
    <source>
        <strain evidence="2 4">FH99</strain>
    </source>
</reference>
<sequence>MVRGHNRRGDSKRDVTRTDLLCVFSFPQALVSIVVTTKLICDIASISGFYWMQSSAPTDCTAHPDDRAVTAHRFIYGIQSLQEGVE</sequence>
<dbReference type="Proteomes" id="UP000052979">
    <property type="component" value="Unassembled WGS sequence"/>
</dbReference>
<organism evidence="1 3">
    <name type="scientific">Rathayibacter toxicus</name>
    <dbReference type="NCBI Taxonomy" id="145458"/>
    <lineage>
        <taxon>Bacteria</taxon>
        <taxon>Bacillati</taxon>
        <taxon>Actinomycetota</taxon>
        <taxon>Actinomycetes</taxon>
        <taxon>Micrococcales</taxon>
        <taxon>Microbacteriaceae</taxon>
        <taxon>Rathayibacter</taxon>
    </lineage>
</organism>
<dbReference type="AlphaFoldDB" id="A0A0U1PUZ6"/>
<dbReference type="EMBL" id="LBFI01000024">
    <property type="protein sequence ID" value="KKM46334.1"/>
    <property type="molecule type" value="Genomic_DNA"/>
</dbReference>
<dbReference type="PATRIC" id="fig|145458.8.peg.1077"/>
<protein>
    <submittedName>
        <fullName evidence="1">Uncharacterized protein</fullName>
    </submittedName>
</protein>
<comment type="caution">
    <text evidence="1">The sequence shown here is derived from an EMBL/GenBank/DDBJ whole genome shotgun (WGS) entry which is preliminary data.</text>
</comment>
<evidence type="ECO:0000313" key="3">
    <source>
        <dbReference type="Proteomes" id="UP000052979"/>
    </source>
</evidence>
<dbReference type="Proteomes" id="UP000237966">
    <property type="component" value="Unassembled WGS sequence"/>
</dbReference>